<evidence type="ECO:0000313" key="4">
    <source>
        <dbReference type="Proteomes" id="UP000828390"/>
    </source>
</evidence>
<reference evidence="3" key="2">
    <citation type="submission" date="2020-11" db="EMBL/GenBank/DDBJ databases">
        <authorList>
            <person name="McCartney M.A."/>
            <person name="Auch B."/>
            <person name="Kono T."/>
            <person name="Mallez S."/>
            <person name="Becker A."/>
            <person name="Gohl D.M."/>
            <person name="Silverstein K.A.T."/>
            <person name="Koren S."/>
            <person name="Bechman K.B."/>
            <person name="Herman A."/>
            <person name="Abrahante J.E."/>
            <person name="Garbe J."/>
        </authorList>
    </citation>
    <scope>NUCLEOTIDE SEQUENCE</scope>
    <source>
        <strain evidence="3">Duluth1</strain>
        <tissue evidence="3">Whole animal</tissue>
    </source>
</reference>
<feature type="transmembrane region" description="Helical" evidence="2">
    <location>
        <begin position="130"/>
        <end position="149"/>
    </location>
</feature>
<keyword evidence="2" id="KW-0472">Membrane</keyword>
<evidence type="ECO:0000256" key="2">
    <source>
        <dbReference type="SAM" id="Phobius"/>
    </source>
</evidence>
<protein>
    <submittedName>
        <fullName evidence="3">Uncharacterized protein</fullName>
    </submittedName>
</protein>
<proteinExistence type="predicted"/>
<organism evidence="3 4">
    <name type="scientific">Dreissena polymorpha</name>
    <name type="common">Zebra mussel</name>
    <name type="synonym">Mytilus polymorpha</name>
    <dbReference type="NCBI Taxonomy" id="45954"/>
    <lineage>
        <taxon>Eukaryota</taxon>
        <taxon>Metazoa</taxon>
        <taxon>Spiralia</taxon>
        <taxon>Lophotrochozoa</taxon>
        <taxon>Mollusca</taxon>
        <taxon>Bivalvia</taxon>
        <taxon>Autobranchia</taxon>
        <taxon>Heteroconchia</taxon>
        <taxon>Euheterodonta</taxon>
        <taxon>Imparidentia</taxon>
        <taxon>Neoheterodontei</taxon>
        <taxon>Myida</taxon>
        <taxon>Dreissenoidea</taxon>
        <taxon>Dreissenidae</taxon>
        <taxon>Dreissena</taxon>
    </lineage>
</organism>
<evidence type="ECO:0000256" key="1">
    <source>
        <dbReference type="SAM" id="MobiDB-lite"/>
    </source>
</evidence>
<evidence type="ECO:0000313" key="3">
    <source>
        <dbReference type="EMBL" id="KAH3837646.1"/>
    </source>
</evidence>
<name>A0A9D4QNG3_DREPO</name>
<keyword evidence="2" id="KW-1133">Transmembrane helix</keyword>
<keyword evidence="2" id="KW-0812">Transmembrane</keyword>
<reference evidence="3" key="1">
    <citation type="journal article" date="2019" name="bioRxiv">
        <title>The Genome of the Zebra Mussel, Dreissena polymorpha: A Resource for Invasive Species Research.</title>
        <authorList>
            <person name="McCartney M.A."/>
            <person name="Auch B."/>
            <person name="Kono T."/>
            <person name="Mallez S."/>
            <person name="Zhang Y."/>
            <person name="Obille A."/>
            <person name="Becker A."/>
            <person name="Abrahante J.E."/>
            <person name="Garbe J."/>
            <person name="Badalamenti J.P."/>
            <person name="Herman A."/>
            <person name="Mangelson H."/>
            <person name="Liachko I."/>
            <person name="Sullivan S."/>
            <person name="Sone E.D."/>
            <person name="Koren S."/>
            <person name="Silverstein K.A.T."/>
            <person name="Beckman K.B."/>
            <person name="Gohl D.M."/>
        </authorList>
    </citation>
    <scope>NUCLEOTIDE SEQUENCE</scope>
    <source>
        <strain evidence="3">Duluth1</strain>
        <tissue evidence="3">Whole animal</tissue>
    </source>
</reference>
<dbReference type="AlphaFoldDB" id="A0A9D4QNG3"/>
<dbReference type="EMBL" id="JAIWYP010000004">
    <property type="protein sequence ID" value="KAH3837646.1"/>
    <property type="molecule type" value="Genomic_DNA"/>
</dbReference>
<sequence length="150" mass="16653">MDEPTEEDNYPVTSLVMDDQLDRQSPGTGQDVDRNGRNAVSRSTSDLMAHAIRRSVPEDVDHGPTTEIRRSMSDHMAAAILRSLSMTPVTCPWHRSPVNGDGLVTGHRRKVRSPVIVDLSVPVTGQKKSFFIIGLFFLLFCFVECLSVIN</sequence>
<comment type="caution">
    <text evidence="3">The sequence shown here is derived from an EMBL/GenBank/DDBJ whole genome shotgun (WGS) entry which is preliminary data.</text>
</comment>
<dbReference type="Proteomes" id="UP000828390">
    <property type="component" value="Unassembled WGS sequence"/>
</dbReference>
<gene>
    <name evidence="3" type="ORF">DPMN_111046</name>
</gene>
<keyword evidence="4" id="KW-1185">Reference proteome</keyword>
<feature type="region of interest" description="Disordered" evidence="1">
    <location>
        <begin position="1"/>
        <end position="44"/>
    </location>
</feature>
<accession>A0A9D4QNG3</accession>